<reference evidence="10" key="2">
    <citation type="journal article" date="2007" name="Science">
        <title>Genome sequence of Aedes aegypti, a major arbovirus vector.</title>
        <authorList>
            <person name="Nene V."/>
            <person name="Wortman J.R."/>
            <person name="Lawson D."/>
            <person name="Haas B."/>
            <person name="Kodira C."/>
            <person name="Tu Z.J."/>
            <person name="Loftus B."/>
            <person name="Xi Z."/>
            <person name="Megy K."/>
            <person name="Grabherr M."/>
            <person name="Ren Q."/>
            <person name="Zdobnov E.M."/>
            <person name="Lobo N.F."/>
            <person name="Campbell K.S."/>
            <person name="Brown S.E."/>
            <person name="Bonaldo M.F."/>
            <person name="Zhu J."/>
            <person name="Sinkins S.P."/>
            <person name="Hogenkamp D.G."/>
            <person name="Amedeo P."/>
            <person name="Arensburger P."/>
            <person name="Atkinson P.W."/>
            <person name="Bidwell S."/>
            <person name="Biedler J."/>
            <person name="Birney E."/>
            <person name="Bruggner R.V."/>
            <person name="Costas J."/>
            <person name="Coy M.R."/>
            <person name="Crabtree J."/>
            <person name="Crawford M."/>
            <person name="Debruyn B."/>
            <person name="Decaprio D."/>
            <person name="Eiglmeier K."/>
            <person name="Eisenstadt E."/>
            <person name="El-Dorry H."/>
            <person name="Gelbart W.M."/>
            <person name="Gomes S.L."/>
            <person name="Hammond M."/>
            <person name="Hannick L.I."/>
            <person name="Hogan J.R."/>
            <person name="Holmes M.H."/>
            <person name="Jaffe D."/>
            <person name="Johnston J.S."/>
            <person name="Kennedy R.C."/>
            <person name="Koo H."/>
            <person name="Kravitz S."/>
            <person name="Kriventseva E.V."/>
            <person name="Kulp D."/>
            <person name="Labutti K."/>
            <person name="Lee E."/>
            <person name="Li S."/>
            <person name="Lovin D.D."/>
            <person name="Mao C."/>
            <person name="Mauceli E."/>
            <person name="Menck C.F."/>
            <person name="Miller J.R."/>
            <person name="Montgomery P."/>
            <person name="Mori A."/>
            <person name="Nascimento A.L."/>
            <person name="Naveira H.F."/>
            <person name="Nusbaum C."/>
            <person name="O'leary S."/>
            <person name="Orvis J."/>
            <person name="Pertea M."/>
            <person name="Quesneville H."/>
            <person name="Reidenbach K.R."/>
            <person name="Rogers Y.H."/>
            <person name="Roth C.W."/>
            <person name="Schneider J.R."/>
            <person name="Schatz M."/>
            <person name="Shumway M."/>
            <person name="Stanke M."/>
            <person name="Stinson E.O."/>
            <person name="Tubio J.M."/>
            <person name="Vanzee J.P."/>
            <person name="Verjovski-Almeida S."/>
            <person name="Werner D."/>
            <person name="White O."/>
            <person name="Wyder S."/>
            <person name="Zeng Q."/>
            <person name="Zhao Q."/>
            <person name="Zhao Y."/>
            <person name="Hill C.A."/>
            <person name="Raikhel A.S."/>
            <person name="Soares M.B."/>
            <person name="Knudson D.L."/>
            <person name="Lee N.H."/>
            <person name="Galagan J."/>
            <person name="Salzberg S.L."/>
            <person name="Paulsen I.T."/>
            <person name="Dimopoulos G."/>
            <person name="Collins F.H."/>
            <person name="Birren B."/>
            <person name="Fraser-Liggett C.M."/>
            <person name="Severson D.W."/>
        </authorList>
    </citation>
    <scope>NUCLEOTIDE SEQUENCE [LARGE SCALE GENOMIC DNA]</scope>
    <source>
        <strain evidence="10">Liverpool</strain>
    </source>
</reference>
<dbReference type="SUPFAM" id="SSF53850">
    <property type="entry name" value="Periplasmic binding protein-like II"/>
    <property type="match status" value="1"/>
</dbReference>
<dbReference type="AlphaFoldDB" id="Q16K09"/>
<evidence type="ECO:0000313" key="10">
    <source>
        <dbReference type="EMBL" id="EAT34616.1"/>
    </source>
</evidence>
<dbReference type="PhylomeDB" id="Q16K09"/>
<evidence type="ECO:0000256" key="7">
    <source>
        <dbReference type="ARBA" id="ARBA00023180"/>
    </source>
</evidence>
<evidence type="ECO:0000256" key="5">
    <source>
        <dbReference type="ARBA" id="ARBA00023136"/>
    </source>
</evidence>
<keyword evidence="5 8" id="KW-0472">Membrane</keyword>
<dbReference type="OMA" id="IHQSWEF"/>
<sequence>MNSDVTVGKPIIMTNETNYELEDVHTIGKHLCKDVFHIIYGKWNPSDGLVIDRSYNRYYARGNFGGIQLRGATIIDRDNVTGDDVDNILSVPGSEPGIVVFVKYHYALLNFLRNYHNFTIKYRVARGWSGRLKSGYRLGVVGILARNEADVAATGIFQRINRHAEFDIIHQSWEFKSGFIYRITPELTNAAGGGDFFKPFGSSVWIALLLTLLLIVIVLKLSGTLLFKTFQNELNLSWAAYIAIVVGTLSQQGIPGIISPRFSLKVAYSSLLLLVLVVYNYYTSVVVGGLLSSPGSGPETVREIIDSPLIVSFRDIGYHKILFRVRAVFKSIMNWKLIVFSSNS</sequence>
<gene>
    <name evidence="10" type="ORF">AaeL_AAEL013155</name>
</gene>
<dbReference type="PANTHER" id="PTHR42643">
    <property type="entry name" value="IONOTROPIC RECEPTOR 20A-RELATED"/>
    <property type="match status" value="1"/>
</dbReference>
<dbReference type="HOGENOM" id="CLU_807016_0_0_1"/>
<evidence type="ECO:0000256" key="2">
    <source>
        <dbReference type="ARBA" id="ARBA00022475"/>
    </source>
</evidence>
<dbReference type="Gene3D" id="1.10.287.70">
    <property type="match status" value="1"/>
</dbReference>
<evidence type="ECO:0000313" key="11">
    <source>
        <dbReference type="Proteomes" id="UP000682892"/>
    </source>
</evidence>
<dbReference type="InterPro" id="IPR057074">
    <property type="entry name" value="IR75A_N"/>
</dbReference>
<evidence type="ECO:0000256" key="1">
    <source>
        <dbReference type="ARBA" id="ARBA00004651"/>
    </source>
</evidence>
<evidence type="ECO:0000256" key="3">
    <source>
        <dbReference type="ARBA" id="ARBA00022692"/>
    </source>
</evidence>
<keyword evidence="2" id="KW-1003">Cell membrane</keyword>
<keyword evidence="4 8" id="KW-1133">Transmembrane helix</keyword>
<evidence type="ECO:0000256" key="8">
    <source>
        <dbReference type="SAM" id="Phobius"/>
    </source>
</evidence>
<keyword evidence="7" id="KW-0325">Glycoprotein</keyword>
<dbReference type="Pfam" id="PF24576">
    <property type="entry name" value="IR75A_N"/>
    <property type="match status" value="1"/>
</dbReference>
<accession>Q16K09</accession>
<dbReference type="VEuPathDB" id="VectorBase:AAEL013155"/>
<dbReference type="PaxDb" id="7159-AAEL013155-PA"/>
<dbReference type="GO" id="GO:0005886">
    <property type="term" value="C:plasma membrane"/>
    <property type="evidence" value="ECO:0007669"/>
    <property type="project" value="UniProtKB-SubCell"/>
</dbReference>
<name>Q16K09_AEDAE</name>
<dbReference type="PANTHER" id="PTHR42643:SF37">
    <property type="entry name" value="IONOTROPIC RECEPTOR 11A-RELATED"/>
    <property type="match status" value="1"/>
</dbReference>
<dbReference type="eggNOG" id="KOG1052">
    <property type="taxonomic scope" value="Eukaryota"/>
</dbReference>
<feature type="domain" description="Ionotropic receptor 75a N-terminal" evidence="9">
    <location>
        <begin position="1"/>
        <end position="73"/>
    </location>
</feature>
<dbReference type="Proteomes" id="UP000682892">
    <property type="component" value="Unassembled WGS sequence"/>
</dbReference>
<proteinExistence type="predicted"/>
<comment type="subcellular location">
    <subcellularLocation>
        <location evidence="1">Cell membrane</location>
        <topology evidence="1">Multi-pass membrane protein</topology>
    </subcellularLocation>
</comment>
<reference evidence="10" key="1">
    <citation type="submission" date="2005-10" db="EMBL/GenBank/DDBJ databases">
        <authorList>
            <person name="Loftus B.J."/>
            <person name="Nene V.M."/>
            <person name="Hannick L.I."/>
            <person name="Bidwell S."/>
            <person name="Haas B."/>
            <person name="Amedeo P."/>
            <person name="Orvis J."/>
            <person name="Wortman J.R."/>
            <person name="White O.R."/>
            <person name="Salzberg S."/>
            <person name="Shumway M."/>
            <person name="Koo H."/>
            <person name="Zhao Y."/>
            <person name="Holmes M."/>
            <person name="Miller J."/>
            <person name="Schatz M."/>
            <person name="Pop M."/>
            <person name="Pai G."/>
            <person name="Utterback T."/>
            <person name="Rogers Y.-H."/>
            <person name="Kravitz S."/>
            <person name="Fraser C.M."/>
        </authorList>
    </citation>
    <scope>NUCLEOTIDE SEQUENCE</scope>
    <source>
        <strain evidence="10">Liverpool</strain>
    </source>
</reference>
<evidence type="ECO:0000256" key="4">
    <source>
        <dbReference type="ARBA" id="ARBA00022989"/>
    </source>
</evidence>
<organism evidence="10 11">
    <name type="scientific">Aedes aegypti</name>
    <name type="common">Yellowfever mosquito</name>
    <name type="synonym">Culex aegypti</name>
    <dbReference type="NCBI Taxonomy" id="7159"/>
    <lineage>
        <taxon>Eukaryota</taxon>
        <taxon>Metazoa</taxon>
        <taxon>Ecdysozoa</taxon>
        <taxon>Arthropoda</taxon>
        <taxon>Hexapoda</taxon>
        <taxon>Insecta</taxon>
        <taxon>Pterygota</taxon>
        <taxon>Neoptera</taxon>
        <taxon>Endopterygota</taxon>
        <taxon>Diptera</taxon>
        <taxon>Nematocera</taxon>
        <taxon>Culicoidea</taxon>
        <taxon>Culicidae</taxon>
        <taxon>Culicinae</taxon>
        <taxon>Aedini</taxon>
        <taxon>Aedes</taxon>
        <taxon>Stegomyia</taxon>
    </lineage>
</organism>
<evidence type="ECO:0000259" key="9">
    <source>
        <dbReference type="Pfam" id="PF24576"/>
    </source>
</evidence>
<reference evidence="10" key="3">
    <citation type="submission" date="2012-09" db="EMBL/GenBank/DDBJ databases">
        <authorList>
            <consortium name="VectorBase"/>
        </authorList>
    </citation>
    <scope>NUCLEOTIDE SEQUENCE</scope>
    <source>
        <strain evidence="10">Liverpool</strain>
    </source>
</reference>
<keyword evidence="6" id="KW-0675">Receptor</keyword>
<dbReference type="EMBL" id="CH477982">
    <property type="protein sequence ID" value="EAT34616.1"/>
    <property type="molecule type" value="Genomic_DNA"/>
</dbReference>
<dbReference type="InterPro" id="IPR052192">
    <property type="entry name" value="Insect_Ionotropic_Sensory_Rcpt"/>
</dbReference>
<feature type="transmembrane region" description="Helical" evidence="8">
    <location>
        <begin position="204"/>
        <end position="226"/>
    </location>
</feature>
<protein>
    <submittedName>
        <fullName evidence="10">AAEL013155-PA</fullName>
    </submittedName>
</protein>
<feature type="transmembrane region" description="Helical" evidence="8">
    <location>
        <begin position="270"/>
        <end position="291"/>
    </location>
</feature>
<feature type="transmembrane region" description="Helical" evidence="8">
    <location>
        <begin position="238"/>
        <end position="258"/>
    </location>
</feature>
<evidence type="ECO:0000256" key="6">
    <source>
        <dbReference type="ARBA" id="ARBA00023170"/>
    </source>
</evidence>
<keyword evidence="3 8" id="KW-0812">Transmembrane</keyword>